<evidence type="ECO:0000313" key="1">
    <source>
        <dbReference type="EMBL" id="RRT31654.1"/>
    </source>
</evidence>
<name>A0A426WWH9_ENSVE</name>
<comment type="caution">
    <text evidence="1">The sequence shown here is derived from an EMBL/GenBank/DDBJ whole genome shotgun (WGS) entry which is preliminary data.</text>
</comment>
<gene>
    <name evidence="1" type="ORF">B296_00037441</name>
</gene>
<organism evidence="1 2">
    <name type="scientific">Ensete ventricosum</name>
    <name type="common">Abyssinian banana</name>
    <name type="synonym">Musa ensete</name>
    <dbReference type="NCBI Taxonomy" id="4639"/>
    <lineage>
        <taxon>Eukaryota</taxon>
        <taxon>Viridiplantae</taxon>
        <taxon>Streptophyta</taxon>
        <taxon>Embryophyta</taxon>
        <taxon>Tracheophyta</taxon>
        <taxon>Spermatophyta</taxon>
        <taxon>Magnoliopsida</taxon>
        <taxon>Liliopsida</taxon>
        <taxon>Zingiberales</taxon>
        <taxon>Musaceae</taxon>
        <taxon>Ensete</taxon>
    </lineage>
</organism>
<protein>
    <submittedName>
        <fullName evidence="1">Uncharacterized protein</fullName>
    </submittedName>
</protein>
<sequence length="67" mass="6759">PPYQGAATPAADAVALASGRAGRGRQPLTGALQSAPFAGVPVGGCRPYRLAVIGHARKRRPCGLLPL</sequence>
<dbReference type="AlphaFoldDB" id="A0A426WWH9"/>
<proteinExistence type="predicted"/>
<evidence type="ECO:0000313" key="2">
    <source>
        <dbReference type="Proteomes" id="UP000287651"/>
    </source>
</evidence>
<feature type="non-terminal residue" evidence="1">
    <location>
        <position position="1"/>
    </location>
</feature>
<accession>A0A426WWH9</accession>
<dbReference type="Proteomes" id="UP000287651">
    <property type="component" value="Unassembled WGS sequence"/>
</dbReference>
<reference evidence="1 2" key="1">
    <citation type="journal article" date="2014" name="Agronomy (Basel)">
        <title>A Draft Genome Sequence for Ensete ventricosum, the Drought-Tolerant Tree Against Hunger.</title>
        <authorList>
            <person name="Harrison J."/>
            <person name="Moore K.A."/>
            <person name="Paszkiewicz K."/>
            <person name="Jones T."/>
            <person name="Grant M."/>
            <person name="Ambacheew D."/>
            <person name="Muzemil S."/>
            <person name="Studholme D.J."/>
        </authorList>
    </citation>
    <scope>NUCLEOTIDE SEQUENCE [LARGE SCALE GENOMIC DNA]</scope>
</reference>
<dbReference type="EMBL" id="AMZH03037239">
    <property type="protein sequence ID" value="RRT31654.1"/>
    <property type="molecule type" value="Genomic_DNA"/>
</dbReference>